<organism evidence="10 11">
    <name type="scientific">Zingiber officinale</name>
    <name type="common">Ginger</name>
    <name type="synonym">Amomum zingiber</name>
    <dbReference type="NCBI Taxonomy" id="94328"/>
    <lineage>
        <taxon>Eukaryota</taxon>
        <taxon>Viridiplantae</taxon>
        <taxon>Streptophyta</taxon>
        <taxon>Embryophyta</taxon>
        <taxon>Tracheophyta</taxon>
        <taxon>Spermatophyta</taxon>
        <taxon>Magnoliopsida</taxon>
        <taxon>Liliopsida</taxon>
        <taxon>Zingiberales</taxon>
        <taxon>Zingiberaceae</taxon>
        <taxon>Zingiber</taxon>
    </lineage>
</organism>
<dbReference type="Gene3D" id="1.25.40.20">
    <property type="entry name" value="Ankyrin repeat-containing domain"/>
    <property type="match status" value="1"/>
</dbReference>
<evidence type="ECO:0000313" key="11">
    <source>
        <dbReference type="Proteomes" id="UP000734854"/>
    </source>
</evidence>
<dbReference type="SUPFAM" id="SSF81296">
    <property type="entry name" value="E set domains"/>
    <property type="match status" value="1"/>
</dbReference>
<dbReference type="SMART" id="SM01076">
    <property type="entry name" value="CG-1"/>
    <property type="match status" value="1"/>
</dbReference>
<evidence type="ECO:0000256" key="4">
    <source>
        <dbReference type="ARBA" id="ARBA00023159"/>
    </source>
</evidence>
<dbReference type="InterPro" id="IPR000048">
    <property type="entry name" value="IQ_motif_EF-hand-BS"/>
</dbReference>
<name>A0A8J5K8D5_ZINOF</name>
<evidence type="ECO:0000256" key="7">
    <source>
        <dbReference type="PROSITE-ProRule" id="PRU00023"/>
    </source>
</evidence>
<feature type="repeat" description="ANK" evidence="7">
    <location>
        <begin position="787"/>
        <end position="819"/>
    </location>
</feature>
<keyword evidence="4" id="KW-0010">Activator</keyword>
<dbReference type="AlphaFoldDB" id="A0A8J5K8D5"/>
<evidence type="ECO:0000256" key="6">
    <source>
        <dbReference type="ARBA" id="ARBA00023242"/>
    </source>
</evidence>
<dbReference type="GO" id="GO:0003690">
    <property type="term" value="F:double-stranded DNA binding"/>
    <property type="evidence" value="ECO:0007669"/>
    <property type="project" value="TreeGrafter"/>
</dbReference>
<dbReference type="PANTHER" id="PTHR23335:SF29">
    <property type="entry name" value="CALMODULIN-BINDING TRANSCRIPTION ACTIVATOR 1"/>
    <property type="match status" value="1"/>
</dbReference>
<feature type="compositionally biased region" description="Polar residues" evidence="8">
    <location>
        <begin position="247"/>
        <end position="273"/>
    </location>
</feature>
<dbReference type="PROSITE" id="PS50096">
    <property type="entry name" value="IQ"/>
    <property type="match status" value="2"/>
</dbReference>
<evidence type="ECO:0000259" key="9">
    <source>
        <dbReference type="PROSITE" id="PS51437"/>
    </source>
</evidence>
<evidence type="ECO:0000256" key="1">
    <source>
        <dbReference type="ARBA" id="ARBA00004123"/>
    </source>
</evidence>
<dbReference type="SUPFAM" id="SSF48403">
    <property type="entry name" value="Ankyrin repeat"/>
    <property type="match status" value="1"/>
</dbReference>
<sequence>MEPFISKPTSVVCKEVVAAMHEIATTMHKVTTSTCEVADATHEVATVIRSRVLDVGMSKVKVKELARRQRRGSTDMEQILLEAQHRWLRPAEICEILRNHQNFRIAPEPPNKPSSGSLFLFDRKVLRYFRKDGHNWRKKKDGKTVREAHERLKVSDSGQACNVVVIVHVLVMGSGALLAGSIDVLHCYYAHGEENENFQRRSYWMLEEDLMHIVLVHYLEVKGHKPNFSRSRDSEETPPVKPIDSPVRSNSIISYSQMPSQATDAESHNSALTSEYEDTESGIISQKFDVSKAKFDAADNYQTSSRYHTFTKMQQYGAGQLMSAQCLDPCVPDPSMDSHSSFQVIDNKQCHSVQENMLDEIDLRLAFKGSKLQLDPTSWDEVLGHSARTLEMPSFQSSLRFTEPVMGESESRVELSTYGNPYAENLSNNQDVSALLGKAWQLSTVDSDSAVIPNINVDNEIYVDGNADGTSLLKQISLDFSSLEGEGLKKYDSFSKWMSKELGEVDESHTKSNSGAYWSAVGSDNVAEDSSISNHEHLDAYIMPSLSQDQLFSIIDFSPNWAYAGSQTKVLITGTFLKNKDFGKCKWSCMFGEVEVSAEVVGDGILRCHAPPYKSGRVPFYITCSNRLACSEVREFEFRDCDSSCVENMNSGSNKSTEINLLIRLDKLLTLGPLDCQKDAEILAEKVELRSKISAMMEGVDEWSTLLKMSKEKSFSVDNAKDQLLEALLREKLHAWLLHKVSEDIKGPNVWDEEGQGVLHLAAALGYDWAIKPTVTAGVNINFRDTHGWTALHWAASCGRERTICALVAMGAGPGLLSDPTPEFPSGRTPADLASANGHKGIAGFLAESSLTSHLSVLTIDPKASDSDFTSFIGDEDVSQPNAPEVVDGDTQAELSLKDSLSAVRNASQAAARIYQVFRMHSFHRNKFAEYGDDSTEISEEHAISLLTVKSQNSGLYEHDAAIRIQNKFRGWKRRKEFLITRQRIVKIQRDDNVKLQCGHVVAFSSGRFLQLHDNVGCMHENAAWLSGWYCAPGCYGTGLVALAKQLVEAGSDIPWTKEELASSASAIRAHVRGHQVRKRYKKIVWTVGILEKVILRWRRKGSGLRGFRSEAALEGTSMQCQPAKEDEYDFLHVGRKQTEARLEKALARVKSMVQYPEARDQYRRLLNVVSEIQESKAIQEHSLNESEDAADCDVMVDLDELCEDEAMIGA</sequence>
<keyword evidence="11" id="KW-1185">Reference proteome</keyword>
<dbReference type="InterPro" id="IPR002909">
    <property type="entry name" value="IPT_dom"/>
</dbReference>
<evidence type="ECO:0000256" key="2">
    <source>
        <dbReference type="ARBA" id="ARBA00008267"/>
    </source>
</evidence>
<dbReference type="PANTHER" id="PTHR23335">
    <property type="entry name" value="CALMODULIN-BINDING TRANSCRIPTION ACTIVATOR CAMTA"/>
    <property type="match status" value="1"/>
</dbReference>
<dbReference type="Pfam" id="PF03859">
    <property type="entry name" value="CG-1"/>
    <property type="match status" value="2"/>
</dbReference>
<feature type="region of interest" description="Disordered" evidence="8">
    <location>
        <begin position="226"/>
        <end position="278"/>
    </location>
</feature>
<evidence type="ECO:0000256" key="3">
    <source>
        <dbReference type="ARBA" id="ARBA00023043"/>
    </source>
</evidence>
<dbReference type="InterPro" id="IPR005559">
    <property type="entry name" value="CG-1_dom"/>
</dbReference>
<dbReference type="PROSITE" id="PS50088">
    <property type="entry name" value="ANK_REPEAT"/>
    <property type="match status" value="2"/>
</dbReference>
<proteinExistence type="inferred from homology"/>
<dbReference type="InterPro" id="IPR036770">
    <property type="entry name" value="Ankyrin_rpt-contain_sf"/>
</dbReference>
<dbReference type="EMBL" id="JACMSC010000017">
    <property type="protein sequence ID" value="KAG6478000.1"/>
    <property type="molecule type" value="Genomic_DNA"/>
</dbReference>
<dbReference type="Proteomes" id="UP000734854">
    <property type="component" value="Unassembled WGS sequence"/>
</dbReference>
<evidence type="ECO:0000256" key="8">
    <source>
        <dbReference type="SAM" id="MobiDB-lite"/>
    </source>
</evidence>
<comment type="similarity">
    <text evidence="2">Belongs to the CAMTA family.</text>
</comment>
<dbReference type="Pfam" id="PF12796">
    <property type="entry name" value="Ank_2"/>
    <property type="match status" value="1"/>
</dbReference>
<dbReference type="GO" id="GO:0005634">
    <property type="term" value="C:nucleus"/>
    <property type="evidence" value="ECO:0007669"/>
    <property type="project" value="UniProtKB-SubCell"/>
</dbReference>
<keyword evidence="5" id="KW-0804">Transcription</keyword>
<gene>
    <name evidence="10" type="ORF">ZIOFF_061432</name>
</gene>
<accession>A0A8J5K8D5</accession>
<protein>
    <recommendedName>
        <fullName evidence="9">CG-1 domain-containing protein</fullName>
    </recommendedName>
</protein>
<dbReference type="GO" id="GO:0006357">
    <property type="term" value="P:regulation of transcription by RNA polymerase II"/>
    <property type="evidence" value="ECO:0007669"/>
    <property type="project" value="TreeGrafter"/>
</dbReference>
<dbReference type="SMART" id="SM00248">
    <property type="entry name" value="ANK"/>
    <property type="match status" value="2"/>
</dbReference>
<dbReference type="Pfam" id="PF01833">
    <property type="entry name" value="TIG"/>
    <property type="match status" value="1"/>
</dbReference>
<evidence type="ECO:0000256" key="5">
    <source>
        <dbReference type="ARBA" id="ARBA00023163"/>
    </source>
</evidence>
<comment type="caution">
    <text evidence="10">The sequence shown here is derived from an EMBL/GenBank/DDBJ whole genome shotgun (WGS) entry which is preliminary data.</text>
</comment>
<dbReference type="InterPro" id="IPR014756">
    <property type="entry name" value="Ig_E-set"/>
</dbReference>
<dbReference type="FunFam" id="2.60.40.10:FF:000314">
    <property type="entry name" value="Calmodulin-binding transcription activator 2"/>
    <property type="match status" value="1"/>
</dbReference>
<dbReference type="InterPro" id="IPR013783">
    <property type="entry name" value="Ig-like_fold"/>
</dbReference>
<dbReference type="Gene3D" id="1.20.5.190">
    <property type="match status" value="1"/>
</dbReference>
<feature type="domain" description="CG-1" evidence="9">
    <location>
        <begin position="76"/>
        <end position="227"/>
    </location>
</feature>
<feature type="repeat" description="ANK" evidence="7">
    <location>
        <begin position="754"/>
        <end position="786"/>
    </location>
</feature>
<dbReference type="GO" id="GO:0003712">
    <property type="term" value="F:transcription coregulator activity"/>
    <property type="evidence" value="ECO:0007669"/>
    <property type="project" value="TreeGrafter"/>
</dbReference>
<dbReference type="Gene3D" id="2.60.40.10">
    <property type="entry name" value="Immunoglobulins"/>
    <property type="match status" value="1"/>
</dbReference>
<dbReference type="Pfam" id="PF00612">
    <property type="entry name" value="IQ"/>
    <property type="match status" value="2"/>
</dbReference>
<dbReference type="InterPro" id="IPR002110">
    <property type="entry name" value="Ankyrin_rpt"/>
</dbReference>
<keyword evidence="3 7" id="KW-0040">ANK repeat</keyword>
<keyword evidence="6" id="KW-0539">Nucleus</keyword>
<evidence type="ECO:0000313" key="10">
    <source>
        <dbReference type="EMBL" id="KAG6478000.1"/>
    </source>
</evidence>
<comment type="subcellular location">
    <subcellularLocation>
        <location evidence="1">Nucleus</location>
    </subcellularLocation>
</comment>
<dbReference type="PROSITE" id="PS51437">
    <property type="entry name" value="CG_1"/>
    <property type="match status" value="1"/>
</dbReference>
<dbReference type="SMART" id="SM00015">
    <property type="entry name" value="IQ"/>
    <property type="match status" value="2"/>
</dbReference>
<reference evidence="10 11" key="1">
    <citation type="submission" date="2020-08" db="EMBL/GenBank/DDBJ databases">
        <title>Plant Genome Project.</title>
        <authorList>
            <person name="Zhang R.-G."/>
        </authorList>
    </citation>
    <scope>NUCLEOTIDE SEQUENCE [LARGE SCALE GENOMIC DNA]</scope>
    <source>
        <tissue evidence="10">Rhizome</tissue>
    </source>
</reference>